<keyword evidence="8" id="KW-1185">Reference proteome</keyword>
<keyword evidence="5" id="KW-0067">ATP-binding</keyword>
<gene>
    <name evidence="7" type="ORF">V22_27400</name>
</gene>
<reference evidence="7 8" key="1">
    <citation type="submission" date="2019-02" db="EMBL/GenBank/DDBJ databases">
        <title>Deep-cultivation of Planctomycetes and their phenomic and genomic characterization uncovers novel biology.</title>
        <authorList>
            <person name="Wiegand S."/>
            <person name="Jogler M."/>
            <person name="Boedeker C."/>
            <person name="Pinto D."/>
            <person name="Vollmers J."/>
            <person name="Rivas-Marin E."/>
            <person name="Kohn T."/>
            <person name="Peeters S.H."/>
            <person name="Heuer A."/>
            <person name="Rast P."/>
            <person name="Oberbeckmann S."/>
            <person name="Bunk B."/>
            <person name="Jeske O."/>
            <person name="Meyerdierks A."/>
            <person name="Storesund J.E."/>
            <person name="Kallscheuer N."/>
            <person name="Luecker S."/>
            <person name="Lage O.M."/>
            <person name="Pohl T."/>
            <person name="Merkel B.J."/>
            <person name="Hornburger P."/>
            <person name="Mueller R.-W."/>
            <person name="Bruemmer F."/>
            <person name="Labrenz M."/>
            <person name="Spormann A.M."/>
            <person name="Op den Camp H."/>
            <person name="Overmann J."/>
            <person name="Amann R."/>
            <person name="Jetten M.S.M."/>
            <person name="Mascher T."/>
            <person name="Medema M.H."/>
            <person name="Devos D.P."/>
            <person name="Kaster A.-K."/>
            <person name="Ovreas L."/>
            <person name="Rohde M."/>
            <person name="Galperin M.Y."/>
            <person name="Jogler C."/>
        </authorList>
    </citation>
    <scope>NUCLEOTIDE SEQUENCE [LARGE SCALE GENOMIC DNA]</scope>
    <source>
        <strain evidence="7 8">V22</strain>
    </source>
</reference>
<dbReference type="InterPro" id="IPR011611">
    <property type="entry name" value="PfkB_dom"/>
</dbReference>
<evidence type="ECO:0000256" key="2">
    <source>
        <dbReference type="ARBA" id="ARBA00022679"/>
    </source>
</evidence>
<dbReference type="SUPFAM" id="SSF53613">
    <property type="entry name" value="Ribokinase-like"/>
    <property type="match status" value="1"/>
</dbReference>
<dbReference type="InterPro" id="IPR029056">
    <property type="entry name" value="Ribokinase-like"/>
</dbReference>
<evidence type="ECO:0000256" key="3">
    <source>
        <dbReference type="ARBA" id="ARBA00022741"/>
    </source>
</evidence>
<keyword evidence="4 7" id="KW-0418">Kinase</keyword>
<dbReference type="EMBL" id="CP036316">
    <property type="protein sequence ID" value="QDT65486.1"/>
    <property type="molecule type" value="Genomic_DNA"/>
</dbReference>
<dbReference type="Proteomes" id="UP000319976">
    <property type="component" value="Chromosome"/>
</dbReference>
<evidence type="ECO:0000256" key="5">
    <source>
        <dbReference type="ARBA" id="ARBA00022840"/>
    </source>
</evidence>
<proteinExistence type="inferred from homology"/>
<feature type="domain" description="Carbohydrate kinase PfkB" evidence="6">
    <location>
        <begin position="11"/>
        <end position="294"/>
    </location>
</feature>
<evidence type="ECO:0000313" key="8">
    <source>
        <dbReference type="Proteomes" id="UP000319976"/>
    </source>
</evidence>
<dbReference type="PANTHER" id="PTHR43085">
    <property type="entry name" value="HEXOKINASE FAMILY MEMBER"/>
    <property type="match status" value="1"/>
</dbReference>
<evidence type="ECO:0000259" key="6">
    <source>
        <dbReference type="Pfam" id="PF00294"/>
    </source>
</evidence>
<accession>A0A517TAT4</accession>
<dbReference type="PANTHER" id="PTHR43085:SF1">
    <property type="entry name" value="PSEUDOURIDINE KINASE-RELATED"/>
    <property type="match status" value="1"/>
</dbReference>
<dbReference type="GO" id="GO:0005524">
    <property type="term" value="F:ATP binding"/>
    <property type="evidence" value="ECO:0007669"/>
    <property type="project" value="UniProtKB-KW"/>
</dbReference>
<evidence type="ECO:0000256" key="1">
    <source>
        <dbReference type="ARBA" id="ARBA00010688"/>
    </source>
</evidence>
<dbReference type="InterPro" id="IPR050306">
    <property type="entry name" value="PfkB_Carbo_kinase"/>
</dbReference>
<dbReference type="KEGG" id="chya:V22_27400"/>
<protein>
    <submittedName>
        <fullName evidence="7">Aminoimidazole riboside kinase</fullName>
    </submittedName>
</protein>
<comment type="similarity">
    <text evidence="1">Belongs to the carbohydrate kinase PfkB family.</text>
</comment>
<evidence type="ECO:0000313" key="7">
    <source>
        <dbReference type="EMBL" id="QDT65486.1"/>
    </source>
</evidence>
<organism evidence="7 8">
    <name type="scientific">Calycomorphotria hydatis</name>
    <dbReference type="NCBI Taxonomy" id="2528027"/>
    <lineage>
        <taxon>Bacteria</taxon>
        <taxon>Pseudomonadati</taxon>
        <taxon>Planctomycetota</taxon>
        <taxon>Planctomycetia</taxon>
        <taxon>Planctomycetales</taxon>
        <taxon>Planctomycetaceae</taxon>
        <taxon>Calycomorphotria</taxon>
    </lineage>
</organism>
<dbReference type="GO" id="GO:0016301">
    <property type="term" value="F:kinase activity"/>
    <property type="evidence" value="ECO:0007669"/>
    <property type="project" value="UniProtKB-KW"/>
</dbReference>
<dbReference type="AlphaFoldDB" id="A0A517TAT4"/>
<evidence type="ECO:0000256" key="4">
    <source>
        <dbReference type="ARBA" id="ARBA00022777"/>
    </source>
</evidence>
<dbReference type="Gene3D" id="3.40.1190.20">
    <property type="match status" value="1"/>
</dbReference>
<name>A0A517TAT4_9PLAN</name>
<dbReference type="Pfam" id="PF00294">
    <property type="entry name" value="PfkB"/>
    <property type="match status" value="1"/>
</dbReference>
<keyword evidence="2" id="KW-0808">Transferase</keyword>
<keyword evidence="3" id="KW-0547">Nucleotide-binding</keyword>
<sequence>MVDQFTTDDMDTQPNQPAIFGEVLFDRFDDGRSVLGGAPFNVAWNLQGFGATPLFVSAVGQDELGETIGQTMAEWNMSLNGLQTHPSRPTGVVEVSVSDGEPSYEIVDHQAYDAIEADKLPQASNCPMLYHGSLALRHDQSLNALKSLKQQCDAPVYVDINIREPWFDPTMLDDLLRGASWVKLNEKELAGMMDLPCEKEVEIAAAATKFQEKYHCGGLWITRGGSGACCFDAHQELTTCSAPPVEKMVDTVGAGDAFASVTIYGLLNQWPKERILNAAVQFAARICGIRGATTTDSAFYQLTED</sequence>